<comment type="caution">
    <text evidence="2">The sequence shown here is derived from an EMBL/GenBank/DDBJ whole genome shotgun (WGS) entry which is preliminary data.</text>
</comment>
<keyword evidence="1" id="KW-1133">Transmembrane helix</keyword>
<evidence type="ECO:0000313" key="3">
    <source>
        <dbReference type="Proteomes" id="UP001420932"/>
    </source>
</evidence>
<proteinExistence type="predicted"/>
<keyword evidence="3" id="KW-1185">Reference proteome</keyword>
<dbReference type="AlphaFoldDB" id="A0AAP0L2Q0"/>
<accession>A0AAP0L2Q0</accession>
<name>A0AAP0L2Q0_9MAGN</name>
<evidence type="ECO:0000256" key="1">
    <source>
        <dbReference type="SAM" id="Phobius"/>
    </source>
</evidence>
<reference evidence="2 3" key="1">
    <citation type="submission" date="2024-01" db="EMBL/GenBank/DDBJ databases">
        <title>Genome assemblies of Stephania.</title>
        <authorList>
            <person name="Yang L."/>
        </authorList>
    </citation>
    <scope>NUCLEOTIDE SEQUENCE [LARGE SCALE GENOMIC DNA]</scope>
    <source>
        <strain evidence="2">YNDBR</strain>
        <tissue evidence="2">Leaf</tissue>
    </source>
</reference>
<feature type="transmembrane region" description="Helical" evidence="1">
    <location>
        <begin position="20"/>
        <end position="42"/>
    </location>
</feature>
<organism evidence="2 3">
    <name type="scientific">Stephania yunnanensis</name>
    <dbReference type="NCBI Taxonomy" id="152371"/>
    <lineage>
        <taxon>Eukaryota</taxon>
        <taxon>Viridiplantae</taxon>
        <taxon>Streptophyta</taxon>
        <taxon>Embryophyta</taxon>
        <taxon>Tracheophyta</taxon>
        <taxon>Spermatophyta</taxon>
        <taxon>Magnoliopsida</taxon>
        <taxon>Ranunculales</taxon>
        <taxon>Menispermaceae</taxon>
        <taxon>Menispermoideae</taxon>
        <taxon>Cissampelideae</taxon>
        <taxon>Stephania</taxon>
    </lineage>
</organism>
<protein>
    <submittedName>
        <fullName evidence="2">Uncharacterized protein</fullName>
    </submittedName>
</protein>
<keyword evidence="1" id="KW-0812">Transmembrane</keyword>
<dbReference type="EMBL" id="JBBNAF010000002">
    <property type="protein sequence ID" value="KAK9163216.1"/>
    <property type="molecule type" value="Genomic_DNA"/>
</dbReference>
<keyword evidence="1" id="KW-0472">Membrane</keyword>
<sequence>MKVQTAICNFNVRTSSSMPVNCFASILKFFAFISISWIASLVNCSKNCYRSSSCSLVFAPKNCFAVLLQFPAPQGRPEVSSLCALLA</sequence>
<evidence type="ECO:0000313" key="2">
    <source>
        <dbReference type="EMBL" id="KAK9163216.1"/>
    </source>
</evidence>
<gene>
    <name evidence="2" type="ORF">Syun_004118</name>
</gene>
<dbReference type="Proteomes" id="UP001420932">
    <property type="component" value="Unassembled WGS sequence"/>
</dbReference>